<dbReference type="EMBL" id="AP035884">
    <property type="protein sequence ID" value="BFP53913.1"/>
    <property type="molecule type" value="Genomic_DNA"/>
</dbReference>
<name>A0AB33KQ28_9ACTN</name>
<reference evidence="2" key="1">
    <citation type="submission" date="2024-07" db="EMBL/GenBank/DDBJ databases">
        <title>Complete genome sequences of cellulolytic bacteria, Kitasatospora sp. CMC57 and Streptomyces sp. CMC78, isolated from Japanese agricultural soil.</title>
        <authorList>
            <person name="Hashimoto T."/>
            <person name="Ito M."/>
            <person name="Iwamoto M."/>
            <person name="Fukahori D."/>
            <person name="Shoda T."/>
            <person name="Sakoda M."/>
            <person name="Morohoshi T."/>
            <person name="Mitsuboshi M."/>
            <person name="Nishizawa T."/>
        </authorList>
    </citation>
    <scope>NUCLEOTIDE SEQUENCE</scope>
    <source>
        <strain evidence="2">CMC78</strain>
    </source>
</reference>
<accession>A0AB33KQ28</accession>
<evidence type="ECO:0000313" key="2">
    <source>
        <dbReference type="EMBL" id="BFP53913.1"/>
    </source>
</evidence>
<gene>
    <name evidence="2" type="ORF">SCMC78_37200</name>
</gene>
<protein>
    <submittedName>
        <fullName evidence="2">Uncharacterized protein</fullName>
    </submittedName>
</protein>
<feature type="compositionally biased region" description="Basic and acidic residues" evidence="1">
    <location>
        <begin position="104"/>
        <end position="116"/>
    </location>
</feature>
<feature type="compositionally biased region" description="Low complexity" evidence="1">
    <location>
        <begin position="16"/>
        <end position="32"/>
    </location>
</feature>
<organism evidence="2">
    <name type="scientific">Streptomyces sp. CMC78</name>
    <dbReference type="NCBI Taxonomy" id="3231512"/>
    <lineage>
        <taxon>Bacteria</taxon>
        <taxon>Bacillati</taxon>
        <taxon>Actinomycetota</taxon>
        <taxon>Actinomycetes</taxon>
        <taxon>Kitasatosporales</taxon>
        <taxon>Streptomycetaceae</taxon>
        <taxon>Streptomyces</taxon>
    </lineage>
</organism>
<feature type="compositionally biased region" description="Gly residues" evidence="1">
    <location>
        <begin position="1"/>
        <end position="15"/>
    </location>
</feature>
<dbReference type="AlphaFoldDB" id="A0AB33KQ28"/>
<sequence>MEPDGADGGGAGEDGPAGAVAAGPDVPGTVAVTDGGPSGADEPWAETADGPSAAPTAASRQTAHLDGHAAGSPGAMRSASHGPLYPASRTRYPEVRGSLPVHLPVHDEDPARSVDP</sequence>
<feature type="region of interest" description="Disordered" evidence="1">
    <location>
        <begin position="1"/>
        <end position="116"/>
    </location>
</feature>
<proteinExistence type="predicted"/>
<dbReference type="KEGG" id="stcm:SCMC78_37200"/>
<evidence type="ECO:0000256" key="1">
    <source>
        <dbReference type="SAM" id="MobiDB-lite"/>
    </source>
</evidence>